<evidence type="ECO:0000313" key="1">
    <source>
        <dbReference type="EMBL" id="KAI4305247.1"/>
    </source>
</evidence>
<protein>
    <submittedName>
        <fullName evidence="1">Uncharacterized protein</fullName>
    </submittedName>
</protein>
<accession>A0ACB9L7C6</accession>
<sequence length="1531" mass="171874">MGNKIARTTQISASEYYLHELPSTYNLVLKEVLGRGRFFKSIQCKHDEGLVLVKVYFKRGDFIDLTEYERRLSQIRDVFRGIDHPHVWPFQFWQETDKAAYLLRQHFFHNLHDRLSTRPFLSLVEKKWLAFQLVVAVKQSHDKGVCHGDIKCENVLITSWNWLFLADFASFKPTYIPYDDPSDFSFFFDTGGRRLCYLAPERFYEHGGEMQVAQDATLKPSMDIFSVGCVIAELFLEGQPLFELSQLLAYRRGQYDPSQHLEKIPDPGIRKMILHMIQLDPESRFSAESYLMEYAAVVFPTYFSPFLLDFYCCWSPLHSDMRVLLCQSAFQEILKQMDNKSPEQTGVASSEIFEEMVAKGNVNFLKDSLMKGEEIGKSLVHDHYELLGGFSGPLRDSKRNNHSSAPQHVTGNVPNSTFVQNIKNFQSPGELLQAISNAFRGNDHPFLKNISMNDLNSLMKGYDSQSDTFGMPFLPLPKDSMRCEGVVLITSLLCSCVRNVKLPHRRRAAVLLLKASALYIDDEDRLQRVIPYVIAMLSDPAAIVRSAALETLCDILPLIRDFPPSDAKIFPEYILPMLSMLPDDPEESVRICYASNIAKLALTAYGFLIHSISLNEAGVLHELSSTQKPLISSSQTSGRLQRINSDVQLGQLRKSIAEVVQELVMGPKQTPNIRRALLQDIGRLCWFFGQRQSNDFLLPILPAFLNDQDEQLRAVFYEKIVYVCFFVGQTSVEEYLLPYIEQALSDTTEAVIVRALDCLTILCKSGFFRKRILLEMIEHAFPLLCYPGEWVRRSAVSFIAASSESLGAVDSYVFLAPVIQPFLRRQPVSLTSEKTIFSCLKPPVSRRVFYEVLEKSRSSDMLERQRKIWYSSSPQSKLLEMDLLKKEMEELDSLESWPDKQLGPEGQQYIGNSLQQPELTDCDKTDAKLRDVGTFIYNDCSMMGHQKLQFSGFMSPQVSGVNSLAYEKSSDGIPFYSFSVDQRAMRSPPAASDSPLQMNSLGISSSSMPWVNPVSKSFNLANSFPAPKLLSGSFSINNGSKQFYRVVHEPDGKENESSYINSKFQDVGLSANMKGGSVALEEASTQTDLSGVLSFARTSIPDSGWRPRGVLVAHLQEHRSAVNDIAISTDHSFFVSASDDSTVKIWDSRKLEKDISFRSRLTYHLEGSRALCAAMLRGSAQVIVGACDGLIHMFSVDHISRGLGDVVEKYSGIADITKKDIKEGAILNLLNYPMDNYTVMYSTQNCGIHLWDTRSNSNTWTLKATPEEGYVSSLVFGPCGNWFVSGSSRGVLTLWDLRFLIPVNSWKYSLACPIEKMCLFIPPPNAPLSSTARPLVYVAAGCNEVSLWNAENGSCHQVLRVANYESDAETSDLPWALARPSNKATSKSDPRRNVNPKYRVDELNAPPPHLPGIRSLLPLPGGDLLTGGTDLKIRRWDHYSPDRSYSICGPNLKGVGNDALYETKSSFGVQVVQETRRRPLTSKLTTKALLAAAATDSAGCHRDSILSLASVKLNQRVLLSSSRDGAIKVWK</sequence>
<organism evidence="1 2">
    <name type="scientific">Bauhinia variegata</name>
    <name type="common">Purple orchid tree</name>
    <name type="synonym">Phanera variegata</name>
    <dbReference type="NCBI Taxonomy" id="167791"/>
    <lineage>
        <taxon>Eukaryota</taxon>
        <taxon>Viridiplantae</taxon>
        <taxon>Streptophyta</taxon>
        <taxon>Embryophyta</taxon>
        <taxon>Tracheophyta</taxon>
        <taxon>Spermatophyta</taxon>
        <taxon>Magnoliopsida</taxon>
        <taxon>eudicotyledons</taxon>
        <taxon>Gunneridae</taxon>
        <taxon>Pentapetalae</taxon>
        <taxon>rosids</taxon>
        <taxon>fabids</taxon>
        <taxon>Fabales</taxon>
        <taxon>Fabaceae</taxon>
        <taxon>Cercidoideae</taxon>
        <taxon>Cercideae</taxon>
        <taxon>Bauhiniinae</taxon>
        <taxon>Bauhinia</taxon>
    </lineage>
</organism>
<reference evidence="1 2" key="1">
    <citation type="journal article" date="2022" name="DNA Res.">
        <title>Chromosomal-level genome assembly of the orchid tree Bauhinia variegata (Leguminosae; Cercidoideae) supports the allotetraploid origin hypothesis of Bauhinia.</title>
        <authorList>
            <person name="Zhong Y."/>
            <person name="Chen Y."/>
            <person name="Zheng D."/>
            <person name="Pang J."/>
            <person name="Liu Y."/>
            <person name="Luo S."/>
            <person name="Meng S."/>
            <person name="Qian L."/>
            <person name="Wei D."/>
            <person name="Dai S."/>
            <person name="Zhou R."/>
        </authorList>
    </citation>
    <scope>NUCLEOTIDE SEQUENCE [LARGE SCALE GENOMIC DNA]</scope>
    <source>
        <strain evidence="1">BV-YZ2020</strain>
    </source>
</reference>
<dbReference type="Proteomes" id="UP000828941">
    <property type="component" value="Chromosome 12"/>
</dbReference>
<comment type="caution">
    <text evidence="1">The sequence shown here is derived from an EMBL/GenBank/DDBJ whole genome shotgun (WGS) entry which is preliminary data.</text>
</comment>
<evidence type="ECO:0000313" key="2">
    <source>
        <dbReference type="Proteomes" id="UP000828941"/>
    </source>
</evidence>
<gene>
    <name evidence="1" type="ORF">L6164_028624</name>
</gene>
<proteinExistence type="predicted"/>
<dbReference type="EMBL" id="CM039437">
    <property type="protein sequence ID" value="KAI4305247.1"/>
    <property type="molecule type" value="Genomic_DNA"/>
</dbReference>
<keyword evidence="2" id="KW-1185">Reference proteome</keyword>
<name>A0ACB9L7C6_BAUVA</name>